<evidence type="ECO:0000313" key="2">
    <source>
        <dbReference type="EMBL" id="NYS93320.1"/>
    </source>
</evidence>
<proteinExistence type="predicted"/>
<evidence type="ECO:0008006" key="4">
    <source>
        <dbReference type="Google" id="ProtNLM"/>
    </source>
</evidence>
<organism evidence="2 3">
    <name type="scientific">Sanguibacter inulinus</name>
    <dbReference type="NCBI Taxonomy" id="60922"/>
    <lineage>
        <taxon>Bacteria</taxon>
        <taxon>Bacillati</taxon>
        <taxon>Actinomycetota</taxon>
        <taxon>Actinomycetes</taxon>
        <taxon>Micrococcales</taxon>
        <taxon>Sanguibacteraceae</taxon>
        <taxon>Sanguibacter</taxon>
    </lineage>
</organism>
<dbReference type="Pfam" id="PF18844">
    <property type="entry name" value="baeRF_family2"/>
    <property type="match status" value="1"/>
</dbReference>
<sequence length="398" mass="42201">MKIDWLKPLLGAPGPFVTVYIDATRSGEGDREVENRWKSVRRSLEKDGATAPVLDTIGEEIVRPTRVGGPHGRVVVADETGLLVDRVTKTPPAVQKGTYGPFPALLQAAGAADESVDYLRIVVDRLGADLTWSEAGGHLPYAEHESVEGGHDVVNKASSGGLSHKRIESRAEDSWERNAEAVAAEVDRQVAAHRPEVLLLSGDVRAVALLKGALQKKTAELVVDVAGGSRGHGVNEDAFEANITEALEAFRVQRREKVLDEFRLEHGRSTGGVTGLADVIAVLARGQVKELLLSDEYGPGSELDGRSVWVGAEPLQIAASRDDLADLGAVTDEHELPATIALVRAALGQDSGLTFVPAESLSLVDGVGALLRWHDSGTPGDELAPSMSSDGGRIENLG</sequence>
<evidence type="ECO:0000313" key="3">
    <source>
        <dbReference type="Proteomes" id="UP000561011"/>
    </source>
</evidence>
<dbReference type="AlphaFoldDB" id="A0A853ES66"/>
<dbReference type="Proteomes" id="UP000561011">
    <property type="component" value="Unassembled WGS sequence"/>
</dbReference>
<protein>
    <recommendedName>
        <fullName evidence="4">Peptide chain release factor 1</fullName>
    </recommendedName>
</protein>
<gene>
    <name evidence="2" type="ORF">HZZ10_07230</name>
</gene>
<dbReference type="EMBL" id="JACBYE010000013">
    <property type="protein sequence ID" value="NYS93320.1"/>
    <property type="molecule type" value="Genomic_DNA"/>
</dbReference>
<feature type="region of interest" description="Disordered" evidence="1">
    <location>
        <begin position="378"/>
        <end position="398"/>
    </location>
</feature>
<accession>A0A853ES66</accession>
<comment type="caution">
    <text evidence="2">The sequence shown here is derived from an EMBL/GenBank/DDBJ whole genome shotgun (WGS) entry which is preliminary data.</text>
</comment>
<keyword evidence="3" id="KW-1185">Reference proteome</keyword>
<reference evidence="2 3" key="1">
    <citation type="submission" date="2020-07" db="EMBL/GenBank/DDBJ databases">
        <title>MOT database genomes.</title>
        <authorList>
            <person name="Joseph S."/>
            <person name="Aduse-Opoku J."/>
            <person name="Hashim A."/>
            <person name="Wade W."/>
            <person name="Curtis M."/>
        </authorList>
    </citation>
    <scope>NUCLEOTIDE SEQUENCE [LARGE SCALE GENOMIC DNA]</scope>
    <source>
        <strain evidence="2 3">DSM 100099</strain>
    </source>
</reference>
<dbReference type="InterPro" id="IPR042226">
    <property type="entry name" value="eFR1_2_sf"/>
</dbReference>
<dbReference type="Gene3D" id="3.30.420.60">
    <property type="entry name" value="eRF1 domain 2"/>
    <property type="match status" value="1"/>
</dbReference>
<name>A0A853ES66_9MICO</name>
<evidence type="ECO:0000256" key="1">
    <source>
        <dbReference type="SAM" id="MobiDB-lite"/>
    </source>
</evidence>
<dbReference type="InterPro" id="IPR040701">
    <property type="entry name" value="Bact_RF_family2"/>
</dbReference>
<dbReference type="RefSeq" id="WP_179913004.1">
    <property type="nucleotide sequence ID" value="NZ_JACBYE010000013.1"/>
</dbReference>